<proteinExistence type="predicted"/>
<evidence type="ECO:0000313" key="2">
    <source>
        <dbReference type="Proteomes" id="UP000003805"/>
    </source>
</evidence>
<organism evidence="1 2">
    <name type="scientific">Segatella oris C735</name>
    <dbReference type="NCBI Taxonomy" id="563008"/>
    <lineage>
        <taxon>Bacteria</taxon>
        <taxon>Pseudomonadati</taxon>
        <taxon>Bacteroidota</taxon>
        <taxon>Bacteroidia</taxon>
        <taxon>Bacteroidales</taxon>
        <taxon>Prevotellaceae</taxon>
        <taxon>Segatella</taxon>
    </lineage>
</organism>
<dbReference type="eggNOG" id="ENOG5032UGN">
    <property type="taxonomic scope" value="Bacteria"/>
</dbReference>
<reference evidence="1" key="1">
    <citation type="submission" date="2010-02" db="EMBL/GenBank/DDBJ databases">
        <title>The Genome Sequence of Prevotella oris strain C735.</title>
        <authorList>
            <consortium name="The Broad Institute Genome Sequencing Platform"/>
            <person name="Ward D."/>
            <person name="Feldgarden M."/>
            <person name="Earl A."/>
            <person name="Young S.K."/>
            <person name="Zeng Q."/>
            <person name="Koehrsen M."/>
            <person name="Alvarado L."/>
            <person name="Berlin A."/>
            <person name="Bochicchio J."/>
            <person name="Borenstein D."/>
            <person name="Chapman S.B."/>
            <person name="Chen Z."/>
            <person name="Engels R."/>
            <person name="Freedman E."/>
            <person name="Gellesch M."/>
            <person name="Goldberg J."/>
            <person name="Griggs A."/>
            <person name="Gujja S."/>
            <person name="Heilman E."/>
            <person name="Heiman D."/>
            <person name="Hepburn T."/>
            <person name="Howarth C."/>
            <person name="Jen D."/>
            <person name="Larson L."/>
            <person name="Mehta T."/>
            <person name="Park D."/>
            <person name="Pearson M."/>
            <person name="Roberts A."/>
            <person name="Saif S."/>
            <person name="Shea T."/>
            <person name="Shenoy N."/>
            <person name="Sisk P."/>
            <person name="Stolte C."/>
            <person name="Sykes S."/>
            <person name="Thomson T."/>
            <person name="Walk T."/>
            <person name="White J."/>
            <person name="Yandava C."/>
            <person name="Sibley C.D."/>
            <person name="Field T.R."/>
            <person name="Grinwis M."/>
            <person name="Eshaghurshan C.S."/>
            <person name="Surette M.G."/>
            <person name="Haas B."/>
            <person name="Nusbaum C."/>
            <person name="Birren B."/>
        </authorList>
    </citation>
    <scope>NUCLEOTIDE SEQUENCE [LARGE SCALE GENOMIC DNA]</scope>
    <source>
        <strain evidence="1">C735</strain>
    </source>
</reference>
<sequence>MSEYDIEGDIPKSIFWYENGRYFFQVFSKRNMLSRKTVLKVEYGNSFVRMRENAFIIEDKVNAIYENGRFYFQSYTSANQIFSLIDFVTEATNGEIDSFGRNESLEVDTAQIKNIGNVKTRRLIKILSITGNISTFTRKALGTRKNLLKRYGINARIDEEGKLILPTRTVAELNRTLEFLNEDIFRGAITNSLYRSNSKKKDK</sequence>
<protein>
    <submittedName>
        <fullName evidence="1">Uncharacterized protein</fullName>
    </submittedName>
</protein>
<dbReference type="Proteomes" id="UP000003805">
    <property type="component" value="Miscellaneous, Scaffold supercont1.1"/>
</dbReference>
<evidence type="ECO:0000313" key="1">
    <source>
        <dbReference type="EMBL" id="EFI49700.1"/>
    </source>
</evidence>
<dbReference type="EMBL" id="GL349564">
    <property type="protein sequence ID" value="EFI49700.1"/>
    <property type="molecule type" value="Genomic_DNA"/>
</dbReference>
<dbReference type="AlphaFoldDB" id="D7N9U3"/>
<gene>
    <name evidence="1" type="ORF">HMPREF0665_00424</name>
</gene>
<dbReference type="HOGENOM" id="CLU_093007_0_0_10"/>
<accession>D7N9U3</accession>
<keyword evidence="2" id="KW-1185">Reference proteome</keyword>
<name>D7N9U3_9BACT</name>